<evidence type="ECO:0000313" key="4">
    <source>
        <dbReference type="Proteomes" id="UP001168098"/>
    </source>
</evidence>
<keyword evidence="2" id="KW-1133">Transmembrane helix</keyword>
<feature type="region of interest" description="Disordered" evidence="1">
    <location>
        <begin position="1"/>
        <end position="64"/>
    </location>
</feature>
<accession>A0AA39AGT9</accession>
<evidence type="ECO:0000256" key="2">
    <source>
        <dbReference type="SAM" id="Phobius"/>
    </source>
</evidence>
<evidence type="ECO:0000313" key="3">
    <source>
        <dbReference type="EMBL" id="KAJ9707376.1"/>
    </source>
</evidence>
<gene>
    <name evidence="3" type="ORF">PVL29_002401</name>
</gene>
<proteinExistence type="predicted"/>
<sequence>MERSPPGSPAVRTAMERSPVGSPAARAAFERSPDGSPAARTAFERSPDGSPAARPAFDSPSGEFLDSSLFQSDYGGADSFLSGDKSFDEPTWGKFDSNDDMESIWGMNSIGATSKMDHERHIENYFFGDEFDLKPIRTESSQASGSFPKKRTVTFDDSVPSTPLYSIINSPSRFNEGSVHSFNPFSRFDSFNCDCCWMLVIYFFITLLCIPQIFSDFFVLFWWKIFTFPRS</sequence>
<keyword evidence="2" id="KW-0812">Transmembrane</keyword>
<evidence type="ECO:0000256" key="1">
    <source>
        <dbReference type="SAM" id="MobiDB-lite"/>
    </source>
</evidence>
<keyword evidence="4" id="KW-1185">Reference proteome</keyword>
<keyword evidence="2" id="KW-0472">Membrane</keyword>
<dbReference type="EMBL" id="JARBHA010000002">
    <property type="protein sequence ID" value="KAJ9707376.1"/>
    <property type="molecule type" value="Genomic_DNA"/>
</dbReference>
<comment type="caution">
    <text evidence="3">The sequence shown here is derived from an EMBL/GenBank/DDBJ whole genome shotgun (WGS) entry which is preliminary data.</text>
</comment>
<dbReference type="AlphaFoldDB" id="A0AA39AGT9"/>
<organism evidence="3 4">
    <name type="scientific">Vitis rotundifolia</name>
    <name type="common">Muscadine grape</name>
    <dbReference type="NCBI Taxonomy" id="103349"/>
    <lineage>
        <taxon>Eukaryota</taxon>
        <taxon>Viridiplantae</taxon>
        <taxon>Streptophyta</taxon>
        <taxon>Embryophyta</taxon>
        <taxon>Tracheophyta</taxon>
        <taxon>Spermatophyta</taxon>
        <taxon>Magnoliopsida</taxon>
        <taxon>eudicotyledons</taxon>
        <taxon>Gunneridae</taxon>
        <taxon>Pentapetalae</taxon>
        <taxon>rosids</taxon>
        <taxon>Vitales</taxon>
        <taxon>Vitaceae</taxon>
        <taxon>Viteae</taxon>
        <taxon>Vitis</taxon>
    </lineage>
</organism>
<dbReference type="Proteomes" id="UP001168098">
    <property type="component" value="Unassembled WGS sequence"/>
</dbReference>
<reference evidence="3 4" key="1">
    <citation type="journal article" date="2023" name="BMC Biotechnol.">
        <title>Vitis rotundifolia cv Carlos genome sequencing.</title>
        <authorList>
            <person name="Huff M."/>
            <person name="Hulse-Kemp A."/>
            <person name="Scheffler B."/>
            <person name="Youngblood R."/>
            <person name="Simpson S."/>
            <person name="Babiker E."/>
            <person name="Staton M."/>
        </authorList>
    </citation>
    <scope>NUCLEOTIDE SEQUENCE [LARGE SCALE GENOMIC DNA]</scope>
    <source>
        <tissue evidence="3">Leaf</tissue>
    </source>
</reference>
<feature type="transmembrane region" description="Helical" evidence="2">
    <location>
        <begin position="197"/>
        <end position="223"/>
    </location>
</feature>
<protein>
    <submittedName>
        <fullName evidence="3">Uncharacterized protein</fullName>
    </submittedName>
</protein>
<name>A0AA39AGT9_VITRO</name>